<dbReference type="Pfam" id="PF00589">
    <property type="entry name" value="Phage_integrase"/>
    <property type="match status" value="1"/>
</dbReference>
<dbReference type="Gene3D" id="1.10.150.130">
    <property type="match status" value="1"/>
</dbReference>
<evidence type="ECO:0000259" key="5">
    <source>
        <dbReference type="PROSITE" id="PS51898"/>
    </source>
</evidence>
<evidence type="ECO:0000256" key="4">
    <source>
        <dbReference type="PROSITE-ProRule" id="PRU01248"/>
    </source>
</evidence>
<evidence type="ECO:0000256" key="1">
    <source>
        <dbReference type="ARBA" id="ARBA00008857"/>
    </source>
</evidence>
<dbReference type="PANTHER" id="PTHR30349">
    <property type="entry name" value="PHAGE INTEGRASE-RELATED"/>
    <property type="match status" value="1"/>
</dbReference>
<dbReference type="Proteomes" id="UP000022835">
    <property type="component" value="Unassembled WGS sequence"/>
</dbReference>
<sequence length="343" mass="37554">MASVPLSVDRPRPEWFATFLADRGSRKPSAHTLAAYCRDFDGIAEFIVGGAEVASLRLADITLDSLRTAFAVFAESHAPASIRRCWSTWNTVCTFLYTAELIAANPMPMIGRPRTGKTLAKSLPPNAIEALIGALAAEEPSTRRSDWIERDRVIILTALLAGLRREELVGANIGDIRPTDTGAIIQVRGKGNKDRRVPIEAPLIEALQQYLSSRAIRLPRPAGRRSAPGAQFASWPATAPLFVGADGERITRGTLQYRVLRAFRRAGIDAERARGALVHGLRHTFATELANAEVSVYMLMRLLGHESMATSQRYITAAGTETREAAARNPLYQIVKPPVDVEY</sequence>
<evidence type="ECO:0000256" key="2">
    <source>
        <dbReference type="ARBA" id="ARBA00023125"/>
    </source>
</evidence>
<evidence type="ECO:0000256" key="3">
    <source>
        <dbReference type="ARBA" id="ARBA00023172"/>
    </source>
</evidence>
<dbReference type="AlphaFoldDB" id="A0A064CE20"/>
<reference evidence="7" key="1">
    <citation type="submission" date="2014-05" db="EMBL/GenBank/DDBJ databases">
        <title>Genome sequence of Mycobacterium aromaticivorans strain JS19b1T (= DSM 45407T).</title>
        <authorList>
            <person name="Kwak Y."/>
            <person name="Park G.-S."/>
            <person name="Li Q.X."/>
            <person name="Lee S.-E."/>
            <person name="Shin J.-H."/>
        </authorList>
    </citation>
    <scope>NUCLEOTIDE SEQUENCE [LARGE SCALE GENOMIC DNA]</scope>
    <source>
        <strain evidence="7">JS19b1</strain>
    </source>
</reference>
<evidence type="ECO:0000259" key="6">
    <source>
        <dbReference type="PROSITE" id="PS51900"/>
    </source>
</evidence>
<dbReference type="GO" id="GO:0015074">
    <property type="term" value="P:DNA integration"/>
    <property type="evidence" value="ECO:0007669"/>
    <property type="project" value="InterPro"/>
</dbReference>
<comment type="caution">
    <text evidence="7">The sequence shown here is derived from an EMBL/GenBank/DDBJ whole genome shotgun (WGS) entry which is preliminary data.</text>
</comment>
<keyword evidence="3" id="KW-0233">DNA recombination</keyword>
<dbReference type="PANTHER" id="PTHR30349:SF41">
    <property type="entry name" value="INTEGRASE_RECOMBINASE PROTEIN MJ0367-RELATED"/>
    <property type="match status" value="1"/>
</dbReference>
<accession>A0A064CE20</accession>
<dbReference type="InterPro" id="IPR002104">
    <property type="entry name" value="Integrase_catalytic"/>
</dbReference>
<feature type="domain" description="Core-binding (CB)" evidence="6">
    <location>
        <begin position="6"/>
        <end position="97"/>
    </location>
</feature>
<name>A0A064CE20_9MYCO</name>
<dbReference type="GO" id="GO:0003677">
    <property type="term" value="F:DNA binding"/>
    <property type="evidence" value="ECO:0007669"/>
    <property type="project" value="UniProtKB-UniRule"/>
</dbReference>
<dbReference type="eggNOG" id="COG4974">
    <property type="taxonomic scope" value="Bacteria"/>
</dbReference>
<dbReference type="EMBL" id="JALN02000002">
    <property type="protein sequence ID" value="KDE97002.1"/>
    <property type="molecule type" value="Genomic_DNA"/>
</dbReference>
<dbReference type="InterPro" id="IPR050090">
    <property type="entry name" value="Tyrosine_recombinase_XerCD"/>
</dbReference>
<keyword evidence="8" id="KW-1185">Reference proteome</keyword>
<proteinExistence type="inferred from homology"/>
<dbReference type="InterPro" id="IPR044068">
    <property type="entry name" value="CB"/>
</dbReference>
<protein>
    <submittedName>
        <fullName evidence="7">Recombinase</fullName>
    </submittedName>
</protein>
<evidence type="ECO:0000313" key="8">
    <source>
        <dbReference type="Proteomes" id="UP000022835"/>
    </source>
</evidence>
<organism evidence="7 8">
    <name type="scientific">Mycolicibacterium aromaticivorans JS19b1 = JCM 16368</name>
    <dbReference type="NCBI Taxonomy" id="1440774"/>
    <lineage>
        <taxon>Bacteria</taxon>
        <taxon>Bacillati</taxon>
        <taxon>Actinomycetota</taxon>
        <taxon>Actinomycetes</taxon>
        <taxon>Mycobacteriales</taxon>
        <taxon>Mycobacteriaceae</taxon>
        <taxon>Mycolicibacterium</taxon>
    </lineage>
</organism>
<dbReference type="SUPFAM" id="SSF56349">
    <property type="entry name" value="DNA breaking-rejoining enzymes"/>
    <property type="match status" value="1"/>
</dbReference>
<evidence type="ECO:0000313" key="7">
    <source>
        <dbReference type="EMBL" id="KDE97002.1"/>
    </source>
</evidence>
<dbReference type="PROSITE" id="PS51898">
    <property type="entry name" value="TYR_RECOMBINASE"/>
    <property type="match status" value="1"/>
</dbReference>
<dbReference type="PROSITE" id="PS51900">
    <property type="entry name" value="CB"/>
    <property type="match status" value="1"/>
</dbReference>
<feature type="domain" description="Tyr recombinase" evidence="5">
    <location>
        <begin position="118"/>
        <end position="327"/>
    </location>
</feature>
<dbReference type="Gene3D" id="1.10.443.10">
    <property type="entry name" value="Intergrase catalytic core"/>
    <property type="match status" value="1"/>
</dbReference>
<gene>
    <name evidence="7" type="ORF">Y900_027250</name>
</gene>
<dbReference type="InterPro" id="IPR013762">
    <property type="entry name" value="Integrase-like_cat_sf"/>
</dbReference>
<dbReference type="RefSeq" id="WP_036348166.1">
    <property type="nucleotide sequence ID" value="NZ_JALN02000002.1"/>
</dbReference>
<keyword evidence="2 4" id="KW-0238">DNA-binding</keyword>
<dbReference type="STRING" id="1440774.Y900_027250"/>
<dbReference type="InterPro" id="IPR010998">
    <property type="entry name" value="Integrase_recombinase_N"/>
</dbReference>
<dbReference type="GO" id="GO:0006310">
    <property type="term" value="P:DNA recombination"/>
    <property type="evidence" value="ECO:0007669"/>
    <property type="project" value="UniProtKB-KW"/>
</dbReference>
<dbReference type="InterPro" id="IPR011010">
    <property type="entry name" value="DNA_brk_join_enz"/>
</dbReference>
<dbReference type="OrthoDB" id="4603684at2"/>
<comment type="similarity">
    <text evidence="1">Belongs to the 'phage' integrase family.</text>
</comment>